<dbReference type="Proteomes" id="UP000825729">
    <property type="component" value="Unassembled WGS sequence"/>
</dbReference>
<protein>
    <submittedName>
        <fullName evidence="1">Uncharacterized protein</fullName>
    </submittedName>
</protein>
<sequence>MQETAHQAPHSPMSFPRQECHQINNSIHIKERQLKLSRKVDMTDGYGAMVVINNLPDRRSWFIGIGYSLYTWKGVPCHRSMCKITEPL</sequence>
<evidence type="ECO:0000313" key="2">
    <source>
        <dbReference type="Proteomes" id="UP000825729"/>
    </source>
</evidence>
<comment type="caution">
    <text evidence="1">The sequence shown here is derived from an EMBL/GenBank/DDBJ whole genome shotgun (WGS) entry which is preliminary data.</text>
</comment>
<name>A0AAV7EHT0_ARIFI</name>
<reference evidence="1 2" key="1">
    <citation type="submission" date="2021-07" db="EMBL/GenBank/DDBJ databases">
        <title>The Aristolochia fimbriata genome: insights into angiosperm evolution, floral development and chemical biosynthesis.</title>
        <authorList>
            <person name="Jiao Y."/>
        </authorList>
    </citation>
    <scope>NUCLEOTIDE SEQUENCE [LARGE SCALE GENOMIC DNA]</scope>
    <source>
        <strain evidence="1">IBCAS-2021</strain>
        <tissue evidence="1">Leaf</tissue>
    </source>
</reference>
<keyword evidence="2" id="KW-1185">Reference proteome</keyword>
<gene>
    <name evidence="1" type="ORF">H6P81_014417</name>
</gene>
<proteinExistence type="predicted"/>
<dbReference type="EMBL" id="JAINDJ010000005">
    <property type="protein sequence ID" value="KAG9448289.1"/>
    <property type="molecule type" value="Genomic_DNA"/>
</dbReference>
<dbReference type="AlphaFoldDB" id="A0AAV7EHT0"/>
<accession>A0AAV7EHT0</accession>
<organism evidence="1 2">
    <name type="scientific">Aristolochia fimbriata</name>
    <name type="common">White veined hardy Dutchman's pipe vine</name>
    <dbReference type="NCBI Taxonomy" id="158543"/>
    <lineage>
        <taxon>Eukaryota</taxon>
        <taxon>Viridiplantae</taxon>
        <taxon>Streptophyta</taxon>
        <taxon>Embryophyta</taxon>
        <taxon>Tracheophyta</taxon>
        <taxon>Spermatophyta</taxon>
        <taxon>Magnoliopsida</taxon>
        <taxon>Magnoliidae</taxon>
        <taxon>Piperales</taxon>
        <taxon>Aristolochiaceae</taxon>
        <taxon>Aristolochia</taxon>
    </lineage>
</organism>
<evidence type="ECO:0000313" key="1">
    <source>
        <dbReference type="EMBL" id="KAG9448289.1"/>
    </source>
</evidence>